<dbReference type="RefSeq" id="WP_236707189.1">
    <property type="nucleotide sequence ID" value="NZ_JQBS01000032.1"/>
</dbReference>
<reference evidence="1 2" key="1">
    <citation type="journal article" date="2015" name="Genome Announc.">
        <title>Expanding the biotechnology potential of lactobacilli through comparative genomics of 213 strains and associated genera.</title>
        <authorList>
            <person name="Sun Z."/>
            <person name="Harris H.M."/>
            <person name="McCann A."/>
            <person name="Guo C."/>
            <person name="Argimon S."/>
            <person name="Zhang W."/>
            <person name="Yang X."/>
            <person name="Jeffery I.B."/>
            <person name="Cooney J.C."/>
            <person name="Kagawa T.F."/>
            <person name="Liu W."/>
            <person name="Song Y."/>
            <person name="Salvetti E."/>
            <person name="Wrobel A."/>
            <person name="Rasinkangas P."/>
            <person name="Parkhill J."/>
            <person name="Rea M.C."/>
            <person name="O'Sullivan O."/>
            <person name="Ritari J."/>
            <person name="Douillard F.P."/>
            <person name="Paul Ross R."/>
            <person name="Yang R."/>
            <person name="Briner A.E."/>
            <person name="Felis G.E."/>
            <person name="de Vos W.M."/>
            <person name="Barrangou R."/>
            <person name="Klaenhammer T.R."/>
            <person name="Caufield P.W."/>
            <person name="Cui Y."/>
            <person name="Zhang H."/>
            <person name="O'Toole P.W."/>
        </authorList>
    </citation>
    <scope>NUCLEOTIDE SEQUENCE [LARGE SCALE GENOMIC DNA]</scope>
    <source>
        <strain evidence="1 2">DSM 20623</strain>
    </source>
</reference>
<comment type="caution">
    <text evidence="1">The sequence shown here is derived from an EMBL/GenBank/DDBJ whole genome shotgun (WGS) entry which is preliminary data.</text>
</comment>
<protein>
    <recommendedName>
        <fullName evidence="3">Phage protein</fullName>
    </recommendedName>
</protein>
<dbReference type="EMBL" id="JQBS01000032">
    <property type="protein sequence ID" value="KRN56260.1"/>
    <property type="molecule type" value="Genomic_DNA"/>
</dbReference>
<proteinExistence type="predicted"/>
<dbReference type="Proteomes" id="UP000051658">
    <property type="component" value="Unassembled WGS sequence"/>
</dbReference>
<sequence>MLELTLVEYEAALRGMQLRTIDQYEFMAKSAMANRYAHHAKHANERKIFDKNKALRSLNHHGNQKTPNKQMLQQANKALSDYQVKFTVEDEENKV</sequence>
<dbReference type="AlphaFoldDB" id="A0A0R2I310"/>
<evidence type="ECO:0000313" key="2">
    <source>
        <dbReference type="Proteomes" id="UP000051658"/>
    </source>
</evidence>
<evidence type="ECO:0000313" key="1">
    <source>
        <dbReference type="EMBL" id="KRN56260.1"/>
    </source>
</evidence>
<accession>A0A0R2I310</accession>
<evidence type="ECO:0008006" key="3">
    <source>
        <dbReference type="Google" id="ProtNLM"/>
    </source>
</evidence>
<organism evidence="1 2">
    <name type="scientific">Carnobacterium divergens DSM 20623</name>
    <dbReference type="NCBI Taxonomy" id="1449336"/>
    <lineage>
        <taxon>Bacteria</taxon>
        <taxon>Bacillati</taxon>
        <taxon>Bacillota</taxon>
        <taxon>Bacilli</taxon>
        <taxon>Lactobacillales</taxon>
        <taxon>Carnobacteriaceae</taxon>
        <taxon>Carnobacterium</taxon>
    </lineage>
</organism>
<dbReference type="GeneID" id="89588677"/>
<dbReference type="PATRIC" id="fig|1449336.4.peg.1403"/>
<keyword evidence="2" id="KW-1185">Reference proteome</keyword>
<name>A0A0R2I310_CARDV</name>
<gene>
    <name evidence="1" type="ORF">IV74_GL001373</name>
</gene>